<feature type="compositionally biased region" description="Polar residues" evidence="5">
    <location>
        <begin position="84"/>
        <end position="95"/>
    </location>
</feature>
<dbReference type="InParanoid" id="A0A165ZDA6"/>
<feature type="region of interest" description="Disordered" evidence="5">
    <location>
        <begin position="215"/>
        <end position="256"/>
    </location>
</feature>
<keyword evidence="9" id="KW-1185">Reference proteome</keyword>
<organism evidence="8 9">
    <name type="scientific">Exidia glandulosa HHB12029</name>
    <dbReference type="NCBI Taxonomy" id="1314781"/>
    <lineage>
        <taxon>Eukaryota</taxon>
        <taxon>Fungi</taxon>
        <taxon>Dikarya</taxon>
        <taxon>Basidiomycota</taxon>
        <taxon>Agaricomycotina</taxon>
        <taxon>Agaricomycetes</taxon>
        <taxon>Auriculariales</taxon>
        <taxon>Exidiaceae</taxon>
        <taxon>Exidia</taxon>
    </lineage>
</organism>
<gene>
    <name evidence="8" type="ORF">EXIGLDRAFT_844438</name>
</gene>
<evidence type="ECO:0000256" key="6">
    <source>
        <dbReference type="SAM" id="SignalP"/>
    </source>
</evidence>
<feature type="signal peptide" evidence="6">
    <location>
        <begin position="1"/>
        <end position="18"/>
    </location>
</feature>
<evidence type="ECO:0000256" key="4">
    <source>
        <dbReference type="ARBA" id="ARBA00023157"/>
    </source>
</evidence>
<dbReference type="OrthoDB" id="3065412at2759"/>
<dbReference type="InterPro" id="IPR008427">
    <property type="entry name" value="Extracellular_membr_CFEM_dom"/>
</dbReference>
<name>A0A165ZDA6_EXIGL</name>
<proteinExistence type="predicted"/>
<sequence>MRLSPTWISLSLAALVIAQNTATAPLGSNPQDACIEECITSQGLTDPAFIQCQAAAVASGTTSPPVTAGASPTTSGPTPTTTSNSSDAPGSTEAGTGSAMAVAVTTGGSPADSTTPEQQCLITCLSNVLAADPNPANCVNIDTSAGIEACLCTNPTFAQSVGTCLGETCTTIAIDVANSIVEFCDEVASAVASGTASGTTGTAPSGIISVSSSGTGIGSGSGPAATTSTQPGQAQPTPSPDGDGSTASPNPIIPFGDASKSQWSRCTTVAFVFIAIVLVM</sequence>
<accession>A0A165ZDA6</accession>
<evidence type="ECO:0000259" key="7">
    <source>
        <dbReference type="PROSITE" id="PS52012"/>
    </source>
</evidence>
<evidence type="ECO:0000256" key="5">
    <source>
        <dbReference type="SAM" id="MobiDB-lite"/>
    </source>
</evidence>
<feature type="region of interest" description="Disordered" evidence="5">
    <location>
        <begin position="61"/>
        <end position="98"/>
    </location>
</feature>
<dbReference type="Proteomes" id="UP000077266">
    <property type="component" value="Unassembled WGS sequence"/>
</dbReference>
<keyword evidence="4" id="KW-1015">Disulfide bond</keyword>
<reference evidence="8 9" key="1">
    <citation type="journal article" date="2016" name="Mol. Biol. Evol.">
        <title>Comparative Genomics of Early-Diverging Mushroom-Forming Fungi Provides Insights into the Origins of Lignocellulose Decay Capabilities.</title>
        <authorList>
            <person name="Nagy L.G."/>
            <person name="Riley R."/>
            <person name="Tritt A."/>
            <person name="Adam C."/>
            <person name="Daum C."/>
            <person name="Floudas D."/>
            <person name="Sun H."/>
            <person name="Yadav J.S."/>
            <person name="Pangilinan J."/>
            <person name="Larsson K.H."/>
            <person name="Matsuura K."/>
            <person name="Barry K."/>
            <person name="Labutti K."/>
            <person name="Kuo R."/>
            <person name="Ohm R.A."/>
            <person name="Bhattacharya S.S."/>
            <person name="Shirouzu T."/>
            <person name="Yoshinaga Y."/>
            <person name="Martin F.M."/>
            <person name="Grigoriev I.V."/>
            <person name="Hibbett D.S."/>
        </authorList>
    </citation>
    <scope>NUCLEOTIDE SEQUENCE [LARGE SCALE GENOMIC DNA]</scope>
    <source>
        <strain evidence="8 9">HHB12029</strain>
    </source>
</reference>
<dbReference type="EMBL" id="KV426377">
    <property type="protein sequence ID" value="KZV81659.1"/>
    <property type="molecule type" value="Genomic_DNA"/>
</dbReference>
<dbReference type="AlphaFoldDB" id="A0A165ZDA6"/>
<evidence type="ECO:0000313" key="8">
    <source>
        <dbReference type="EMBL" id="KZV81659.1"/>
    </source>
</evidence>
<feature type="compositionally biased region" description="Low complexity" evidence="5">
    <location>
        <begin position="67"/>
        <end position="83"/>
    </location>
</feature>
<comment type="subcellular location">
    <subcellularLocation>
        <location evidence="1">Secreted</location>
    </subcellularLocation>
</comment>
<evidence type="ECO:0000256" key="3">
    <source>
        <dbReference type="ARBA" id="ARBA00022729"/>
    </source>
</evidence>
<dbReference type="PROSITE" id="PS52012">
    <property type="entry name" value="CFEM"/>
    <property type="match status" value="1"/>
</dbReference>
<evidence type="ECO:0000256" key="2">
    <source>
        <dbReference type="ARBA" id="ARBA00022525"/>
    </source>
</evidence>
<keyword evidence="2" id="KW-0964">Secreted</keyword>
<feature type="domain" description="CFEM" evidence="7">
    <location>
        <begin position="92"/>
        <end position="215"/>
    </location>
</feature>
<dbReference type="GO" id="GO:0005576">
    <property type="term" value="C:extracellular region"/>
    <property type="evidence" value="ECO:0007669"/>
    <property type="project" value="UniProtKB-SubCell"/>
</dbReference>
<protein>
    <recommendedName>
        <fullName evidence="7">CFEM domain-containing protein</fullName>
    </recommendedName>
</protein>
<feature type="chain" id="PRO_5007869987" description="CFEM domain-containing protein" evidence="6">
    <location>
        <begin position="19"/>
        <end position="280"/>
    </location>
</feature>
<evidence type="ECO:0000313" key="9">
    <source>
        <dbReference type="Proteomes" id="UP000077266"/>
    </source>
</evidence>
<evidence type="ECO:0000256" key="1">
    <source>
        <dbReference type="ARBA" id="ARBA00004613"/>
    </source>
</evidence>
<keyword evidence="3 6" id="KW-0732">Signal</keyword>